<dbReference type="Gene3D" id="1.10.1200.10">
    <property type="entry name" value="ACP-like"/>
    <property type="match status" value="1"/>
</dbReference>
<accession>A0A4Z0FNE3</accession>
<dbReference type="AlphaFoldDB" id="A0A4Z0FNE3"/>
<keyword evidence="2" id="KW-0596">Phosphopantetheine</keyword>
<comment type="caution">
    <text evidence="5">The sequence shown here is derived from an EMBL/GenBank/DDBJ whole genome shotgun (WGS) entry which is preliminary data.</text>
</comment>
<gene>
    <name evidence="5" type="ORF">E4099_32445</name>
</gene>
<dbReference type="Gene3D" id="3.30.559.10">
    <property type="entry name" value="Chloramphenicol acetyltransferase-like domain"/>
    <property type="match status" value="1"/>
</dbReference>
<keyword evidence="3" id="KW-0597">Phosphoprotein</keyword>
<name>A0A4Z0FNE3_9ACTN</name>
<dbReference type="PROSITE" id="PS50075">
    <property type="entry name" value="CARRIER"/>
    <property type="match status" value="1"/>
</dbReference>
<dbReference type="InterPro" id="IPR001242">
    <property type="entry name" value="Condensation_dom"/>
</dbReference>
<dbReference type="RefSeq" id="WP_245245367.1">
    <property type="nucleotide sequence ID" value="NZ_SRID01000744.1"/>
</dbReference>
<reference evidence="5 6" key="1">
    <citation type="submission" date="2019-03" db="EMBL/GenBank/DDBJ databases">
        <authorList>
            <person name="Gonzalez-Pimentel J.L."/>
        </authorList>
    </citation>
    <scope>NUCLEOTIDE SEQUENCE [LARGE SCALE GENOMIC DNA]</scope>
    <source>
        <strain evidence="5 6">JCM 31289</strain>
    </source>
</reference>
<protein>
    <submittedName>
        <fullName evidence="5">Non-ribosomal peptide synthetase</fullName>
    </submittedName>
</protein>
<dbReference type="Pfam" id="PF00550">
    <property type="entry name" value="PP-binding"/>
    <property type="match status" value="1"/>
</dbReference>
<evidence type="ECO:0000256" key="2">
    <source>
        <dbReference type="ARBA" id="ARBA00022450"/>
    </source>
</evidence>
<feature type="non-terminal residue" evidence="5">
    <location>
        <position position="1"/>
    </location>
</feature>
<dbReference type="PROSITE" id="PS00012">
    <property type="entry name" value="PHOSPHOPANTETHEINE"/>
    <property type="match status" value="1"/>
</dbReference>
<dbReference type="Proteomes" id="UP000297948">
    <property type="component" value="Unassembled WGS sequence"/>
</dbReference>
<evidence type="ECO:0000256" key="3">
    <source>
        <dbReference type="ARBA" id="ARBA00022553"/>
    </source>
</evidence>
<keyword evidence="6" id="KW-1185">Reference proteome</keyword>
<dbReference type="GO" id="GO:0008610">
    <property type="term" value="P:lipid biosynthetic process"/>
    <property type="evidence" value="ECO:0007669"/>
    <property type="project" value="UniProtKB-ARBA"/>
</dbReference>
<evidence type="ECO:0000313" key="5">
    <source>
        <dbReference type="EMBL" id="TGA83175.1"/>
    </source>
</evidence>
<dbReference type="SUPFAM" id="SSF52777">
    <property type="entry name" value="CoA-dependent acyltransferases"/>
    <property type="match status" value="2"/>
</dbReference>
<proteinExistence type="predicted"/>
<feature type="non-terminal residue" evidence="5">
    <location>
        <position position="308"/>
    </location>
</feature>
<comment type="cofactor">
    <cofactor evidence="1">
        <name>pantetheine 4'-phosphate</name>
        <dbReference type="ChEBI" id="CHEBI:47942"/>
    </cofactor>
</comment>
<dbReference type="SUPFAM" id="SSF47336">
    <property type="entry name" value="ACP-like"/>
    <property type="match status" value="1"/>
</dbReference>
<evidence type="ECO:0000313" key="6">
    <source>
        <dbReference type="Proteomes" id="UP000297948"/>
    </source>
</evidence>
<dbReference type="PANTHER" id="PTHR45527">
    <property type="entry name" value="NONRIBOSOMAL PEPTIDE SYNTHETASE"/>
    <property type="match status" value="1"/>
</dbReference>
<dbReference type="InterPro" id="IPR036736">
    <property type="entry name" value="ACP-like_sf"/>
</dbReference>
<dbReference type="InterPro" id="IPR009081">
    <property type="entry name" value="PP-bd_ACP"/>
</dbReference>
<dbReference type="Pfam" id="PF00668">
    <property type="entry name" value="Condensation"/>
    <property type="match status" value="1"/>
</dbReference>
<evidence type="ECO:0000256" key="1">
    <source>
        <dbReference type="ARBA" id="ARBA00001957"/>
    </source>
</evidence>
<sequence length="308" mass="34150">VHDSFFDLGGHSLLATRLISRIRAVLSVEISLRDLFDTPTVAGLARLSETGSTARPVLRAGGRSERLPLSFAQQRLWFLDQVEGPSATYNIPLAITLNGPLDIDALASALDDVVARHEALRTVLPTAQGEPHQHILPTDQIRTDLPVVQTDPAHLDEALTQAASRTFALDSQIPFRATLFALNEAHHVLLIVLHHVAGDGWSLAPLSQDLTQAYAARSEGREPAWDTLPVQYADYVLWQRELLGTEDDPHSELNRQLTFWKNALHDAPDQLELPFDRPRPQIPTHRGGLVTFHIEPELHRQLTALAQS</sequence>
<organism evidence="5 6">
    <name type="scientific">Streptomyces palmae</name>
    <dbReference type="NCBI Taxonomy" id="1701085"/>
    <lineage>
        <taxon>Bacteria</taxon>
        <taxon>Bacillati</taxon>
        <taxon>Actinomycetota</taxon>
        <taxon>Actinomycetes</taxon>
        <taxon>Kitasatosporales</taxon>
        <taxon>Streptomycetaceae</taxon>
        <taxon>Streptomyces</taxon>
    </lineage>
</organism>
<evidence type="ECO:0000259" key="4">
    <source>
        <dbReference type="PROSITE" id="PS50075"/>
    </source>
</evidence>
<dbReference type="GO" id="GO:0031177">
    <property type="term" value="F:phosphopantetheine binding"/>
    <property type="evidence" value="ECO:0007669"/>
    <property type="project" value="TreeGrafter"/>
</dbReference>
<dbReference type="GO" id="GO:0003824">
    <property type="term" value="F:catalytic activity"/>
    <property type="evidence" value="ECO:0007669"/>
    <property type="project" value="InterPro"/>
</dbReference>
<dbReference type="Gene3D" id="3.30.559.30">
    <property type="entry name" value="Nonribosomal peptide synthetase, condensation domain"/>
    <property type="match status" value="1"/>
</dbReference>
<feature type="domain" description="Carrier" evidence="4">
    <location>
        <begin position="1"/>
        <end position="52"/>
    </location>
</feature>
<dbReference type="InterPro" id="IPR023213">
    <property type="entry name" value="CAT-like_dom_sf"/>
</dbReference>
<dbReference type="GO" id="GO:0044550">
    <property type="term" value="P:secondary metabolite biosynthetic process"/>
    <property type="evidence" value="ECO:0007669"/>
    <property type="project" value="TreeGrafter"/>
</dbReference>
<dbReference type="PANTHER" id="PTHR45527:SF1">
    <property type="entry name" value="FATTY ACID SYNTHASE"/>
    <property type="match status" value="1"/>
</dbReference>
<dbReference type="InterPro" id="IPR006162">
    <property type="entry name" value="Ppantetheine_attach_site"/>
</dbReference>
<dbReference type="GO" id="GO:0005829">
    <property type="term" value="C:cytosol"/>
    <property type="evidence" value="ECO:0007669"/>
    <property type="project" value="TreeGrafter"/>
</dbReference>
<dbReference type="FunFam" id="3.30.559.10:FF:000012">
    <property type="entry name" value="Non-ribosomal peptide synthetase"/>
    <property type="match status" value="1"/>
</dbReference>
<dbReference type="GO" id="GO:0043041">
    <property type="term" value="P:amino acid activation for nonribosomal peptide biosynthetic process"/>
    <property type="evidence" value="ECO:0007669"/>
    <property type="project" value="TreeGrafter"/>
</dbReference>
<dbReference type="EMBL" id="SRID01000744">
    <property type="protein sequence ID" value="TGA83175.1"/>
    <property type="molecule type" value="Genomic_DNA"/>
</dbReference>